<dbReference type="SUPFAM" id="SSF53474">
    <property type="entry name" value="alpha/beta-Hydrolases"/>
    <property type="match status" value="1"/>
</dbReference>
<evidence type="ECO:0000259" key="4">
    <source>
        <dbReference type="Pfam" id="PF00135"/>
    </source>
</evidence>
<feature type="chain" id="PRO_5042602869" description="Carboxylesterase type B domain-containing protein" evidence="3">
    <location>
        <begin position="26"/>
        <end position="223"/>
    </location>
</feature>
<dbReference type="PANTHER" id="PTHR43918:SF4">
    <property type="entry name" value="CARBOXYLIC ESTER HYDROLASE"/>
    <property type="match status" value="1"/>
</dbReference>
<feature type="domain" description="Carboxylesterase type B" evidence="4">
    <location>
        <begin position="33"/>
        <end position="206"/>
    </location>
</feature>
<dbReference type="InterPro" id="IPR029058">
    <property type="entry name" value="AB_hydrolase_fold"/>
</dbReference>
<evidence type="ECO:0000313" key="5">
    <source>
        <dbReference type="EMBL" id="KAK3058770.1"/>
    </source>
</evidence>
<accession>A0AAJ0LX91</accession>
<comment type="similarity">
    <text evidence="1">Belongs to the type-B carboxylesterase/lipase family.</text>
</comment>
<reference evidence="5" key="1">
    <citation type="submission" date="2023-04" db="EMBL/GenBank/DDBJ databases">
        <title>Black Yeasts Isolated from many extreme environments.</title>
        <authorList>
            <person name="Coleine C."/>
            <person name="Stajich J.E."/>
            <person name="Selbmann L."/>
        </authorList>
    </citation>
    <scope>NUCLEOTIDE SEQUENCE</scope>
    <source>
        <strain evidence="5">CCFEE 5312</strain>
    </source>
</reference>
<protein>
    <recommendedName>
        <fullName evidence="4">Carboxylesterase type B domain-containing protein</fullName>
    </recommendedName>
</protein>
<dbReference type="InterPro" id="IPR002018">
    <property type="entry name" value="CarbesteraseB"/>
</dbReference>
<keyword evidence="3" id="KW-0732">Signal</keyword>
<dbReference type="AlphaFoldDB" id="A0AAJ0LX91"/>
<dbReference type="EMBL" id="JAWDJX010000001">
    <property type="protein sequence ID" value="KAK3058770.1"/>
    <property type="molecule type" value="Genomic_DNA"/>
</dbReference>
<sequence length="223" mass="24686">MTIMQAFTIFMSILATATSYPYVEANTNPPGLEVTTDSGVLTGIIDPSAPHVRHFLGIPYALPPTEARRWLPPTKKFSGESILATSIGPACPQQLLRDAEVYSVDGGNMTEFFPLETLSEDCLTLNVWTPEPPRSGLPVIIFFFGGHFIQGGTNSRFFDPQSWLERTQEHIVITVNFRSNIFGFPMAPGLDEQNLGLLDQRLAPEWEQSPLTSSTSRILQIQS</sequence>
<feature type="signal peptide" evidence="3">
    <location>
        <begin position="1"/>
        <end position="25"/>
    </location>
</feature>
<evidence type="ECO:0000256" key="1">
    <source>
        <dbReference type="ARBA" id="ARBA00005964"/>
    </source>
</evidence>
<dbReference type="Proteomes" id="UP001271007">
    <property type="component" value="Unassembled WGS sequence"/>
</dbReference>
<comment type="caution">
    <text evidence="5">The sequence shown here is derived from an EMBL/GenBank/DDBJ whole genome shotgun (WGS) entry which is preliminary data.</text>
</comment>
<dbReference type="PROSITE" id="PS00941">
    <property type="entry name" value="CARBOXYLESTERASE_B_2"/>
    <property type="match status" value="1"/>
</dbReference>
<dbReference type="InterPro" id="IPR019819">
    <property type="entry name" value="Carboxylesterase_B_CS"/>
</dbReference>
<dbReference type="GO" id="GO:0052689">
    <property type="term" value="F:carboxylic ester hydrolase activity"/>
    <property type="evidence" value="ECO:0007669"/>
    <property type="project" value="TreeGrafter"/>
</dbReference>
<dbReference type="Pfam" id="PF00135">
    <property type="entry name" value="COesterase"/>
    <property type="match status" value="1"/>
</dbReference>
<gene>
    <name evidence="5" type="ORF">LTR09_000335</name>
</gene>
<name>A0AAJ0LX91_9PEZI</name>
<evidence type="ECO:0000256" key="2">
    <source>
        <dbReference type="ARBA" id="ARBA00022801"/>
    </source>
</evidence>
<organism evidence="5 6">
    <name type="scientific">Extremus antarcticus</name>
    <dbReference type="NCBI Taxonomy" id="702011"/>
    <lineage>
        <taxon>Eukaryota</taxon>
        <taxon>Fungi</taxon>
        <taxon>Dikarya</taxon>
        <taxon>Ascomycota</taxon>
        <taxon>Pezizomycotina</taxon>
        <taxon>Dothideomycetes</taxon>
        <taxon>Dothideomycetidae</taxon>
        <taxon>Mycosphaerellales</taxon>
        <taxon>Extremaceae</taxon>
        <taxon>Extremus</taxon>
    </lineage>
</organism>
<dbReference type="PANTHER" id="PTHR43918">
    <property type="entry name" value="ACETYLCHOLINESTERASE"/>
    <property type="match status" value="1"/>
</dbReference>
<keyword evidence="6" id="KW-1185">Reference proteome</keyword>
<proteinExistence type="inferred from homology"/>
<keyword evidence="2" id="KW-0378">Hydrolase</keyword>
<evidence type="ECO:0000313" key="6">
    <source>
        <dbReference type="Proteomes" id="UP001271007"/>
    </source>
</evidence>
<dbReference type="Gene3D" id="3.40.50.1820">
    <property type="entry name" value="alpha/beta hydrolase"/>
    <property type="match status" value="1"/>
</dbReference>
<dbReference type="InterPro" id="IPR050654">
    <property type="entry name" value="AChE-related_enzymes"/>
</dbReference>
<evidence type="ECO:0000256" key="3">
    <source>
        <dbReference type="SAM" id="SignalP"/>
    </source>
</evidence>